<evidence type="ECO:0000313" key="3">
    <source>
        <dbReference type="EMBL" id="ETW96259.1"/>
    </source>
</evidence>
<dbReference type="GO" id="GO:0019748">
    <property type="term" value="P:secondary metabolic process"/>
    <property type="evidence" value="ECO:0007669"/>
    <property type="project" value="TreeGrafter"/>
</dbReference>
<dbReference type="InterPro" id="IPR006680">
    <property type="entry name" value="Amidohydro-rel"/>
</dbReference>
<gene>
    <name evidence="3" type="ORF">ETSY1_27355</name>
</gene>
<dbReference type="GO" id="GO:0016787">
    <property type="term" value="F:hydrolase activity"/>
    <property type="evidence" value="ECO:0007669"/>
    <property type="project" value="InterPro"/>
</dbReference>
<name>W4LEA5_ENTF1</name>
<dbReference type="Proteomes" id="UP000019141">
    <property type="component" value="Unassembled WGS sequence"/>
</dbReference>
<sequence length="374" mass="41556">MTVYYSCDSHVVEPPEVFEGLDAQFGSRAPHLVTNPEGRKGTYIAFGDTMMNIGRLGIAGNRLDDPKTHELMARGYDGLNPGVHNPEERLKEQAVDGIIGEIMYPSVNMAAFSYPERDVVHAVMKRHNDWIREYSSHDPERLVGIACLPLPEVDAAIEELQRVAKMGIRGAAIPCTAPLDKPYSHPDFEPFWDAAEEAGLPISMHIFCGSTPDMGLPAHWGSPGRSIVGYTMAHGGMVSTLAQLICGGVAERHPNLRLVCCEFETGWLAHVLQRMDHAAYRTPDDASPDLKMAPSAYFRRQFYATFEDDLAGVLTRHLIGVDNLIWGNDYPHHDSIWPHSMEVIDRIFDGVPEDERIKMTSTTVMELYGVNPTA</sequence>
<keyword evidence="1" id="KW-0456">Lyase</keyword>
<dbReference type="PANTHER" id="PTHR21240:SF28">
    <property type="entry name" value="ISO-OROTATE DECARBOXYLASE (EUROFUNG)"/>
    <property type="match status" value="1"/>
</dbReference>
<dbReference type="Gene3D" id="3.20.20.140">
    <property type="entry name" value="Metal-dependent hydrolases"/>
    <property type="match status" value="1"/>
</dbReference>
<dbReference type="InterPro" id="IPR032466">
    <property type="entry name" value="Metal_Hydrolase"/>
</dbReference>
<dbReference type="GO" id="GO:0005737">
    <property type="term" value="C:cytoplasm"/>
    <property type="evidence" value="ECO:0007669"/>
    <property type="project" value="TreeGrafter"/>
</dbReference>
<comment type="caution">
    <text evidence="3">The sequence shown here is derived from an EMBL/GenBank/DDBJ whole genome shotgun (WGS) entry which is preliminary data.</text>
</comment>
<evidence type="ECO:0000256" key="1">
    <source>
        <dbReference type="ARBA" id="ARBA00023239"/>
    </source>
</evidence>
<proteinExistence type="predicted"/>
<organism evidence="3 4">
    <name type="scientific">Entotheonella factor</name>
    <dbReference type="NCBI Taxonomy" id="1429438"/>
    <lineage>
        <taxon>Bacteria</taxon>
        <taxon>Pseudomonadati</taxon>
        <taxon>Nitrospinota/Tectimicrobiota group</taxon>
        <taxon>Candidatus Tectimicrobiota</taxon>
        <taxon>Candidatus Entotheonellia</taxon>
        <taxon>Candidatus Entotheonellales</taxon>
        <taxon>Candidatus Entotheonellaceae</taxon>
        <taxon>Candidatus Entotheonella</taxon>
    </lineage>
</organism>
<evidence type="ECO:0000313" key="4">
    <source>
        <dbReference type="Proteomes" id="UP000019141"/>
    </source>
</evidence>
<protein>
    <recommendedName>
        <fullName evidence="2">Amidohydrolase-related domain-containing protein</fullName>
    </recommendedName>
</protein>
<reference evidence="3 4" key="1">
    <citation type="journal article" date="2014" name="Nature">
        <title>An environmental bacterial taxon with a large and distinct metabolic repertoire.</title>
        <authorList>
            <person name="Wilson M.C."/>
            <person name="Mori T."/>
            <person name="Ruckert C."/>
            <person name="Uria A.R."/>
            <person name="Helf M.J."/>
            <person name="Takada K."/>
            <person name="Gernert C."/>
            <person name="Steffens U.A."/>
            <person name="Heycke N."/>
            <person name="Schmitt S."/>
            <person name="Rinke C."/>
            <person name="Helfrich E.J."/>
            <person name="Brachmann A.O."/>
            <person name="Gurgui C."/>
            <person name="Wakimoto T."/>
            <person name="Kracht M."/>
            <person name="Crusemann M."/>
            <person name="Hentschel U."/>
            <person name="Abe I."/>
            <person name="Matsunaga S."/>
            <person name="Kalinowski J."/>
            <person name="Takeyama H."/>
            <person name="Piel J."/>
        </authorList>
    </citation>
    <scope>NUCLEOTIDE SEQUENCE [LARGE SCALE GENOMIC DNA]</scope>
    <source>
        <strain evidence="4">TSY1</strain>
    </source>
</reference>
<dbReference type="EMBL" id="AZHW01000812">
    <property type="protein sequence ID" value="ETW96259.1"/>
    <property type="molecule type" value="Genomic_DNA"/>
</dbReference>
<accession>W4LEA5</accession>
<dbReference type="Pfam" id="PF04909">
    <property type="entry name" value="Amidohydro_2"/>
    <property type="match status" value="1"/>
</dbReference>
<dbReference type="GO" id="GO:0016831">
    <property type="term" value="F:carboxy-lyase activity"/>
    <property type="evidence" value="ECO:0007669"/>
    <property type="project" value="InterPro"/>
</dbReference>
<dbReference type="PANTHER" id="PTHR21240">
    <property type="entry name" value="2-AMINO-3-CARBOXYLMUCONATE-6-SEMIALDEHYDE DECARBOXYLASE"/>
    <property type="match status" value="1"/>
</dbReference>
<feature type="domain" description="Amidohydrolase-related" evidence="2">
    <location>
        <begin position="103"/>
        <end position="369"/>
    </location>
</feature>
<dbReference type="AlphaFoldDB" id="W4LEA5"/>
<dbReference type="HOGENOM" id="CLU_039329_0_0_7"/>
<keyword evidence="4" id="KW-1185">Reference proteome</keyword>
<dbReference type="InterPro" id="IPR032465">
    <property type="entry name" value="ACMSD"/>
</dbReference>
<dbReference type="SUPFAM" id="SSF51556">
    <property type="entry name" value="Metallo-dependent hydrolases"/>
    <property type="match status" value="1"/>
</dbReference>
<evidence type="ECO:0000259" key="2">
    <source>
        <dbReference type="Pfam" id="PF04909"/>
    </source>
</evidence>